<dbReference type="InterPro" id="IPR037523">
    <property type="entry name" value="VOC_core"/>
</dbReference>
<keyword evidence="3" id="KW-1185">Reference proteome</keyword>
<gene>
    <name evidence="2" type="ORF">PSEWESI4_03393</name>
</gene>
<sequence length="122" mass="12751">MIGYVTIGTHDMDKAKAFYGELLAPLGARIVVDMGRLALYGNAPGKPMFGICLPYDGQPATSGNGTMVALAADSKEQVDELHARALALGATDEGAPGARLPTFYGAYVRDPDGNKLAFFKAG</sequence>
<reference evidence="2 3" key="1">
    <citation type="submission" date="2020-08" db="EMBL/GenBank/DDBJ databases">
        <authorList>
            <person name="Criscuolo A."/>
        </authorList>
    </citation>
    <scope>NUCLEOTIDE SEQUENCE [LARGE SCALE GENOMIC DNA]</scope>
    <source>
        <strain evidence="2">CIP111764</strain>
    </source>
</reference>
<proteinExistence type="predicted"/>
<evidence type="ECO:0000313" key="2">
    <source>
        <dbReference type="EMBL" id="CAD5109097.1"/>
    </source>
</evidence>
<evidence type="ECO:0000313" key="3">
    <source>
        <dbReference type="Proteomes" id="UP000583387"/>
    </source>
</evidence>
<organism evidence="2 3">
    <name type="scientific">Zestomonas carbonaria</name>
    <dbReference type="NCBI Taxonomy" id="2762745"/>
    <lineage>
        <taxon>Bacteria</taxon>
        <taxon>Pseudomonadati</taxon>
        <taxon>Pseudomonadota</taxon>
        <taxon>Gammaproteobacteria</taxon>
        <taxon>Pseudomonadales</taxon>
        <taxon>Pseudomonadaceae</taxon>
        <taxon>Zestomonas</taxon>
    </lineage>
</organism>
<dbReference type="AlphaFoldDB" id="A0A7U7EQ24"/>
<dbReference type="PANTHER" id="PTHR35006:SF1">
    <property type="entry name" value="BLL2941 PROTEIN"/>
    <property type="match status" value="1"/>
</dbReference>
<accession>A0A7U7EQ24</accession>
<feature type="domain" description="VOC" evidence="1">
    <location>
        <begin position="1"/>
        <end position="121"/>
    </location>
</feature>
<dbReference type="InterPro" id="IPR004360">
    <property type="entry name" value="Glyas_Fos-R_dOase_dom"/>
</dbReference>
<comment type="caution">
    <text evidence="2">The sequence shown here is derived from an EMBL/GenBank/DDBJ whole genome shotgun (WGS) entry which is preliminary data.</text>
</comment>
<dbReference type="Proteomes" id="UP000583387">
    <property type="component" value="Unassembled WGS sequence"/>
</dbReference>
<dbReference type="EMBL" id="CAJFCI010000071">
    <property type="protein sequence ID" value="CAD5109097.1"/>
    <property type="molecule type" value="Genomic_DNA"/>
</dbReference>
<dbReference type="InterPro" id="IPR029068">
    <property type="entry name" value="Glyas_Bleomycin-R_OHBP_Dase"/>
</dbReference>
<protein>
    <recommendedName>
        <fullName evidence="1">VOC domain-containing protein</fullName>
    </recommendedName>
</protein>
<dbReference type="CDD" id="cd07262">
    <property type="entry name" value="VOC_like"/>
    <property type="match status" value="1"/>
</dbReference>
<dbReference type="RefSeq" id="WP_187672408.1">
    <property type="nucleotide sequence ID" value="NZ_CAJFCI010000071.1"/>
</dbReference>
<dbReference type="PROSITE" id="PS51819">
    <property type="entry name" value="VOC"/>
    <property type="match status" value="1"/>
</dbReference>
<name>A0A7U7EQ24_9GAMM</name>
<dbReference type="PANTHER" id="PTHR35006">
    <property type="entry name" value="GLYOXALASE FAMILY PROTEIN (AFU_ORTHOLOGUE AFUA_5G14830)"/>
    <property type="match status" value="1"/>
</dbReference>
<evidence type="ECO:0000259" key="1">
    <source>
        <dbReference type="PROSITE" id="PS51819"/>
    </source>
</evidence>
<dbReference type="SUPFAM" id="SSF54593">
    <property type="entry name" value="Glyoxalase/Bleomycin resistance protein/Dihydroxybiphenyl dioxygenase"/>
    <property type="match status" value="1"/>
</dbReference>
<dbReference type="Pfam" id="PF00903">
    <property type="entry name" value="Glyoxalase"/>
    <property type="match status" value="1"/>
</dbReference>
<dbReference type="Gene3D" id="3.10.180.10">
    <property type="entry name" value="2,3-Dihydroxybiphenyl 1,2-Dioxygenase, domain 1"/>
    <property type="match status" value="1"/>
</dbReference>